<dbReference type="RefSeq" id="WP_055467268.1">
    <property type="nucleotide sequence ID" value="NZ_LKHS01000041.1"/>
</dbReference>
<dbReference type="InParanoid" id="A0A0Q2XQK6"/>
<sequence length="108" mass="12305">MDRKVKVLLYGKFCGVLSQNEQGYLFEYEPGYRGRSLSLSMPVADGPFESKELHPFFLSLAPEGWLKKRYSELQKIDENDPLGMLLSNGKNLLGAVQLLRLEDHVSEQ</sequence>
<evidence type="ECO:0000259" key="1">
    <source>
        <dbReference type="Pfam" id="PF13657"/>
    </source>
</evidence>
<keyword evidence="3" id="KW-1185">Reference proteome</keyword>
<name>A0A0Q2XQK6_VIBFU</name>
<reference evidence="2 3" key="1">
    <citation type="submission" date="2015-08" db="EMBL/GenBank/DDBJ databases">
        <title>Antibacterial properties of a collection of Vibrionaceae strains.</title>
        <authorList>
            <person name="Giubergia S."/>
        </authorList>
    </citation>
    <scope>NUCLEOTIDE SEQUENCE [LARGE SCALE GENOMIC DNA]</scope>
    <source>
        <strain evidence="2 3">S0821</strain>
    </source>
</reference>
<evidence type="ECO:0000313" key="3">
    <source>
        <dbReference type="Proteomes" id="UP000051221"/>
    </source>
</evidence>
<proteinExistence type="predicted"/>
<dbReference type="Proteomes" id="UP000051221">
    <property type="component" value="Unassembled WGS sequence"/>
</dbReference>
<comment type="caution">
    <text evidence="2">The sequence shown here is derived from an EMBL/GenBank/DDBJ whole genome shotgun (WGS) entry which is preliminary data.</text>
</comment>
<feature type="domain" description="HipA N-terminal subdomain 1" evidence="1">
    <location>
        <begin position="6"/>
        <end position="98"/>
    </location>
</feature>
<gene>
    <name evidence="2" type="ORF">AMR76_22315</name>
</gene>
<dbReference type="EMBL" id="LKHS01000041">
    <property type="protein sequence ID" value="KQH83548.1"/>
    <property type="molecule type" value="Genomic_DNA"/>
</dbReference>
<protein>
    <recommendedName>
        <fullName evidence="1">HipA N-terminal subdomain 1 domain-containing protein</fullName>
    </recommendedName>
</protein>
<evidence type="ECO:0000313" key="2">
    <source>
        <dbReference type="EMBL" id="KQH83548.1"/>
    </source>
</evidence>
<accession>A0A0Q2XQK6</accession>
<dbReference type="NCBIfam" id="TIGR03071">
    <property type="entry name" value="couple_hipA"/>
    <property type="match status" value="1"/>
</dbReference>
<dbReference type="InterPro" id="IPR017508">
    <property type="entry name" value="HipA_N1"/>
</dbReference>
<dbReference type="Pfam" id="PF13657">
    <property type="entry name" value="Couple_hipA"/>
    <property type="match status" value="1"/>
</dbReference>
<organism evidence="2 3">
    <name type="scientific">Vibrio furnissii</name>
    <dbReference type="NCBI Taxonomy" id="29494"/>
    <lineage>
        <taxon>Bacteria</taxon>
        <taxon>Pseudomonadati</taxon>
        <taxon>Pseudomonadota</taxon>
        <taxon>Gammaproteobacteria</taxon>
        <taxon>Vibrionales</taxon>
        <taxon>Vibrionaceae</taxon>
        <taxon>Vibrio</taxon>
    </lineage>
</organism>
<dbReference type="AlphaFoldDB" id="A0A0Q2XQK6"/>